<dbReference type="EMBL" id="MHTO01000015">
    <property type="protein sequence ID" value="OHA62398.1"/>
    <property type="molecule type" value="Genomic_DNA"/>
</dbReference>
<dbReference type="AlphaFoldDB" id="A0A1G2QPJ6"/>
<feature type="transmembrane region" description="Helical" evidence="1">
    <location>
        <begin position="40"/>
        <end position="60"/>
    </location>
</feature>
<feature type="transmembrane region" description="Helical" evidence="1">
    <location>
        <begin position="67"/>
        <end position="87"/>
    </location>
</feature>
<protein>
    <recommendedName>
        <fullName evidence="4">Glycosyltransferase RgtA/B/C/D-like domain-containing protein</fullName>
    </recommendedName>
</protein>
<keyword evidence="1" id="KW-0812">Transmembrane</keyword>
<keyword evidence="1" id="KW-1133">Transmembrane helix</keyword>
<evidence type="ECO:0000256" key="1">
    <source>
        <dbReference type="SAM" id="Phobius"/>
    </source>
</evidence>
<organism evidence="2 3">
    <name type="scientific">Candidatus Wildermuthbacteria bacterium GWA2_46_15</name>
    <dbReference type="NCBI Taxonomy" id="1802443"/>
    <lineage>
        <taxon>Bacteria</taxon>
        <taxon>Candidatus Wildermuthiibacteriota</taxon>
    </lineage>
</organism>
<feature type="transmembrane region" description="Helical" evidence="1">
    <location>
        <begin position="156"/>
        <end position="188"/>
    </location>
</feature>
<feature type="non-terminal residue" evidence="2">
    <location>
        <position position="1"/>
    </location>
</feature>
<evidence type="ECO:0000313" key="2">
    <source>
        <dbReference type="EMBL" id="OHA62398.1"/>
    </source>
</evidence>
<reference evidence="2 3" key="1">
    <citation type="journal article" date="2016" name="Nat. Commun.">
        <title>Thousands of microbial genomes shed light on interconnected biogeochemical processes in an aquifer system.</title>
        <authorList>
            <person name="Anantharaman K."/>
            <person name="Brown C.T."/>
            <person name="Hug L.A."/>
            <person name="Sharon I."/>
            <person name="Castelle C.J."/>
            <person name="Probst A.J."/>
            <person name="Thomas B.C."/>
            <person name="Singh A."/>
            <person name="Wilkins M.J."/>
            <person name="Karaoz U."/>
            <person name="Brodie E.L."/>
            <person name="Williams K.H."/>
            <person name="Hubbard S.S."/>
            <person name="Banfield J.F."/>
        </authorList>
    </citation>
    <scope>NUCLEOTIDE SEQUENCE [LARGE SCALE GENOMIC DNA]</scope>
</reference>
<gene>
    <name evidence="2" type="ORF">A2117_00935</name>
</gene>
<keyword evidence="1" id="KW-0472">Membrane</keyword>
<feature type="transmembrane region" description="Helical" evidence="1">
    <location>
        <begin position="126"/>
        <end position="144"/>
    </location>
</feature>
<evidence type="ECO:0000313" key="3">
    <source>
        <dbReference type="Proteomes" id="UP000179245"/>
    </source>
</evidence>
<name>A0A1G2QPJ6_9BACT</name>
<evidence type="ECO:0008006" key="4">
    <source>
        <dbReference type="Google" id="ProtNLM"/>
    </source>
</evidence>
<proteinExistence type="predicted"/>
<accession>A0A1G2QPJ6</accession>
<sequence length="383" mass="44366">VFSYVFAGLFLNLLWSWRRGFLNWRWLMILPLIEVFWVNLHIYFILGPILIGVFLFESLIVPERRKFFSRLGLIFLLVVLASLINPFGLKGSFDPLTIFQNYGYRLLENQSIPFLEKLGFINNPNFLLFKIVLVVMVLSFAAAFKINRRRLSLNNIYLAAGFGLAGLLALRNLTIFGLFSLPVIAANLKIVQEKFFLPERVNLDFFSIPRYFVSIGLGAAIIAFSLISHQPRLSLARIGLGVLRENFGAADFFQTQGIAGPIFNNYDVGGYLIFYLFPQERVFVDNRPEAYSTDFFQKEYIPYQEDSNKWGEAEEKYKLNAIFFSHRDATPWGQKFLAQRVRDPGWAPVFVDNYNIIFLKRNELNQGIIGRYEIPQSYFRVTE</sequence>
<feature type="transmembrane region" description="Helical" evidence="1">
    <location>
        <begin position="208"/>
        <end position="227"/>
    </location>
</feature>
<dbReference type="Proteomes" id="UP000179245">
    <property type="component" value="Unassembled WGS sequence"/>
</dbReference>
<dbReference type="STRING" id="1802443.A2117_00935"/>
<comment type="caution">
    <text evidence="2">The sequence shown here is derived from an EMBL/GenBank/DDBJ whole genome shotgun (WGS) entry which is preliminary data.</text>
</comment>